<dbReference type="KEGG" id="hmn:HM131_17040"/>
<protein>
    <recommendedName>
        <fullName evidence="2">CAAX prenyl protease 2/Lysostaphin resistance protein A-like domain-containing protein</fullName>
    </recommendedName>
</protein>
<keyword evidence="1" id="KW-0472">Membrane</keyword>
<dbReference type="InterPro" id="IPR003675">
    <property type="entry name" value="Rce1/LyrA-like_dom"/>
</dbReference>
<evidence type="ECO:0000256" key="1">
    <source>
        <dbReference type="SAM" id="Phobius"/>
    </source>
</evidence>
<organism evidence="3 4">
    <name type="scientific">Halobacillus mangrovi</name>
    <dbReference type="NCBI Taxonomy" id="402384"/>
    <lineage>
        <taxon>Bacteria</taxon>
        <taxon>Bacillati</taxon>
        <taxon>Bacillota</taxon>
        <taxon>Bacilli</taxon>
        <taxon>Bacillales</taxon>
        <taxon>Bacillaceae</taxon>
        <taxon>Halobacillus</taxon>
    </lineage>
</organism>
<dbReference type="Pfam" id="PF02517">
    <property type="entry name" value="Rce1-like"/>
    <property type="match status" value="1"/>
</dbReference>
<evidence type="ECO:0000313" key="3">
    <source>
        <dbReference type="EMBL" id="ARI78436.1"/>
    </source>
</evidence>
<feature type="transmembrane region" description="Helical" evidence="1">
    <location>
        <begin position="182"/>
        <end position="203"/>
    </location>
</feature>
<feature type="transmembrane region" description="Helical" evidence="1">
    <location>
        <begin position="159"/>
        <end position="175"/>
    </location>
</feature>
<sequence length="205" mass="23140">MKMLISLFGPFSMIFIGLSIFSNVPVTFLLFYGWLLTGSLILRKYLPKGSPRLSVISGVFSGFVLFTGIVGAVTMLHSFVLDVENIQLLLGRWKFSGIGLVLVLLVINPILEEVYWRGVMHGYLLRSFKERIAVVLTAGFYTIYHLLSVLPLFEWPMNMFSVIPVFLAGLFWSYLRKKTGSLFAPILSHAMADAGILTVYWLYIV</sequence>
<keyword evidence="4" id="KW-1185">Reference proteome</keyword>
<evidence type="ECO:0000313" key="4">
    <source>
        <dbReference type="Proteomes" id="UP000192527"/>
    </source>
</evidence>
<evidence type="ECO:0000259" key="2">
    <source>
        <dbReference type="Pfam" id="PF02517"/>
    </source>
</evidence>
<dbReference type="AlphaFoldDB" id="A0A1W5ZYK2"/>
<dbReference type="OrthoDB" id="449657at2"/>
<accession>A0A1W5ZYK2</accession>
<keyword evidence="1" id="KW-1133">Transmembrane helix</keyword>
<reference evidence="3 4" key="1">
    <citation type="submission" date="2017-04" db="EMBL/GenBank/DDBJ databases">
        <title>The whole genome sequencing and assembly of Halobacillus mangrovi strain.</title>
        <authorList>
            <person name="Lee S.-J."/>
            <person name="Park M.-K."/>
            <person name="Kim J.-Y."/>
            <person name="Lee Y.-J."/>
            <person name="Yi H."/>
            <person name="Bahn Y.-S."/>
            <person name="Kim J.F."/>
            <person name="Lee D.-W."/>
        </authorList>
    </citation>
    <scope>NUCLEOTIDE SEQUENCE [LARGE SCALE GENOMIC DNA]</scope>
    <source>
        <strain evidence="3 4">KTB 131</strain>
    </source>
</reference>
<dbReference type="Proteomes" id="UP000192527">
    <property type="component" value="Chromosome"/>
</dbReference>
<feature type="transmembrane region" description="Helical" evidence="1">
    <location>
        <begin position="12"/>
        <end position="35"/>
    </location>
</feature>
<feature type="domain" description="CAAX prenyl protease 2/Lysostaphin resistance protein A-like" evidence="2">
    <location>
        <begin position="98"/>
        <end position="194"/>
    </location>
</feature>
<dbReference type="GO" id="GO:0004175">
    <property type="term" value="F:endopeptidase activity"/>
    <property type="evidence" value="ECO:0007669"/>
    <property type="project" value="UniProtKB-ARBA"/>
</dbReference>
<proteinExistence type="predicted"/>
<gene>
    <name evidence="3" type="ORF">HM131_17040</name>
</gene>
<feature type="transmembrane region" description="Helical" evidence="1">
    <location>
        <begin position="93"/>
        <end position="111"/>
    </location>
</feature>
<dbReference type="STRING" id="402384.HM131_17040"/>
<keyword evidence="1" id="KW-0812">Transmembrane</keyword>
<dbReference type="GO" id="GO:0080120">
    <property type="term" value="P:CAAX-box protein maturation"/>
    <property type="evidence" value="ECO:0007669"/>
    <property type="project" value="UniProtKB-ARBA"/>
</dbReference>
<feature type="transmembrane region" description="Helical" evidence="1">
    <location>
        <begin position="55"/>
        <end position="81"/>
    </location>
</feature>
<feature type="transmembrane region" description="Helical" evidence="1">
    <location>
        <begin position="132"/>
        <end position="153"/>
    </location>
</feature>
<dbReference type="EMBL" id="CP020772">
    <property type="protein sequence ID" value="ARI78436.1"/>
    <property type="molecule type" value="Genomic_DNA"/>
</dbReference>
<dbReference type="RefSeq" id="WP_085030895.1">
    <property type="nucleotide sequence ID" value="NZ_CP020772.1"/>
</dbReference>
<name>A0A1W5ZYK2_9BACI</name>